<dbReference type="EMBL" id="JANIIK010000046">
    <property type="protein sequence ID" value="KAJ3602150.1"/>
    <property type="molecule type" value="Genomic_DNA"/>
</dbReference>
<feature type="compositionally biased region" description="Polar residues" evidence="1">
    <location>
        <begin position="7"/>
        <end position="16"/>
    </location>
</feature>
<evidence type="ECO:0000256" key="1">
    <source>
        <dbReference type="SAM" id="MobiDB-lite"/>
    </source>
</evidence>
<organism evidence="2 3">
    <name type="scientific">Muraenolepis orangiensis</name>
    <name type="common">Patagonian moray cod</name>
    <dbReference type="NCBI Taxonomy" id="630683"/>
    <lineage>
        <taxon>Eukaryota</taxon>
        <taxon>Metazoa</taxon>
        <taxon>Chordata</taxon>
        <taxon>Craniata</taxon>
        <taxon>Vertebrata</taxon>
        <taxon>Euteleostomi</taxon>
        <taxon>Actinopterygii</taxon>
        <taxon>Neopterygii</taxon>
        <taxon>Teleostei</taxon>
        <taxon>Neoteleostei</taxon>
        <taxon>Acanthomorphata</taxon>
        <taxon>Zeiogadaria</taxon>
        <taxon>Gadariae</taxon>
        <taxon>Gadiformes</taxon>
        <taxon>Muraenolepidoidei</taxon>
        <taxon>Muraenolepididae</taxon>
        <taxon>Muraenolepis</taxon>
    </lineage>
</organism>
<protein>
    <submittedName>
        <fullName evidence="2">Uncharacterized protein</fullName>
    </submittedName>
</protein>
<gene>
    <name evidence="2" type="ORF">NHX12_029909</name>
</gene>
<sequence>MEPFSTADKTSTTKVSTLRKDDPFSTSSQDLNGFKGQTAPWEMAKKYKNRNKNRYGNIMACKYSADVGGSDRHGDRWLGFRMSWFETAVV</sequence>
<feature type="region of interest" description="Disordered" evidence="1">
    <location>
        <begin position="1"/>
        <end position="35"/>
    </location>
</feature>
<reference evidence="2" key="1">
    <citation type="submission" date="2022-07" db="EMBL/GenBank/DDBJ databases">
        <title>Chromosome-level genome of Muraenolepis orangiensis.</title>
        <authorList>
            <person name="Kim J."/>
        </authorList>
    </citation>
    <scope>NUCLEOTIDE SEQUENCE</scope>
    <source>
        <strain evidence="2">KU_S4_2022</strain>
        <tissue evidence="2">Muscle</tissue>
    </source>
</reference>
<keyword evidence="3" id="KW-1185">Reference proteome</keyword>
<evidence type="ECO:0000313" key="3">
    <source>
        <dbReference type="Proteomes" id="UP001148018"/>
    </source>
</evidence>
<evidence type="ECO:0000313" key="2">
    <source>
        <dbReference type="EMBL" id="KAJ3602150.1"/>
    </source>
</evidence>
<name>A0A9Q0EB26_9TELE</name>
<proteinExistence type="predicted"/>
<accession>A0A9Q0EB26</accession>
<dbReference type="Proteomes" id="UP001148018">
    <property type="component" value="Unassembled WGS sequence"/>
</dbReference>
<comment type="caution">
    <text evidence="2">The sequence shown here is derived from an EMBL/GenBank/DDBJ whole genome shotgun (WGS) entry which is preliminary data.</text>
</comment>
<dbReference type="AlphaFoldDB" id="A0A9Q0EB26"/>